<sequence length="242" mass="26817">TGLGPAARLGVVHLPLEEDGVDVLLLGEDLGGAGAGRSATDHGNLVLHAESRRGVGRGVRDVLPHERAERGGRPDAEGGNSEPHGCCCWLLSSAVKKLAKMLFDGRDDPMELWIFGPALWWRGEDLPPAKQVDRAWQNLENASPEKWRHVYLDLDVAGGRKFRRHDDTCESLANHLRVLEKERGKTENASSPEKCRICDNATMFRAGPHASFLGFDSRTRQAYKKKTRLKQQLLFQSLCGYS</sequence>
<accession>K0S5T3</accession>
<protein>
    <submittedName>
        <fullName evidence="2">Uncharacterized protein</fullName>
    </submittedName>
</protein>
<dbReference type="Proteomes" id="UP000266841">
    <property type="component" value="Unassembled WGS sequence"/>
</dbReference>
<dbReference type="EMBL" id="AGNL01036198">
    <property type="protein sequence ID" value="EJK54207.1"/>
    <property type="molecule type" value="Genomic_DNA"/>
</dbReference>
<evidence type="ECO:0000313" key="3">
    <source>
        <dbReference type="Proteomes" id="UP000266841"/>
    </source>
</evidence>
<comment type="caution">
    <text evidence="2">The sequence shown here is derived from an EMBL/GenBank/DDBJ whole genome shotgun (WGS) entry which is preliminary data.</text>
</comment>
<feature type="compositionally biased region" description="Basic and acidic residues" evidence="1">
    <location>
        <begin position="59"/>
        <end position="76"/>
    </location>
</feature>
<feature type="non-terminal residue" evidence="2">
    <location>
        <position position="1"/>
    </location>
</feature>
<proteinExistence type="predicted"/>
<gene>
    <name evidence="2" type="ORF">THAOC_26224</name>
</gene>
<name>K0S5T3_THAOC</name>
<reference evidence="2 3" key="1">
    <citation type="journal article" date="2012" name="Genome Biol.">
        <title>Genome and low-iron response of an oceanic diatom adapted to chronic iron limitation.</title>
        <authorList>
            <person name="Lommer M."/>
            <person name="Specht M."/>
            <person name="Roy A.S."/>
            <person name="Kraemer L."/>
            <person name="Andreson R."/>
            <person name="Gutowska M.A."/>
            <person name="Wolf J."/>
            <person name="Bergner S.V."/>
            <person name="Schilhabel M.B."/>
            <person name="Klostermeier U.C."/>
            <person name="Beiko R.G."/>
            <person name="Rosenstiel P."/>
            <person name="Hippler M."/>
            <person name="Laroche J."/>
        </authorList>
    </citation>
    <scope>NUCLEOTIDE SEQUENCE [LARGE SCALE GENOMIC DNA]</scope>
    <source>
        <strain evidence="2 3">CCMP1005</strain>
    </source>
</reference>
<dbReference type="AlphaFoldDB" id="K0S5T3"/>
<evidence type="ECO:0000313" key="2">
    <source>
        <dbReference type="EMBL" id="EJK54207.1"/>
    </source>
</evidence>
<organism evidence="2 3">
    <name type="scientific">Thalassiosira oceanica</name>
    <name type="common">Marine diatom</name>
    <dbReference type="NCBI Taxonomy" id="159749"/>
    <lineage>
        <taxon>Eukaryota</taxon>
        <taxon>Sar</taxon>
        <taxon>Stramenopiles</taxon>
        <taxon>Ochrophyta</taxon>
        <taxon>Bacillariophyta</taxon>
        <taxon>Coscinodiscophyceae</taxon>
        <taxon>Thalassiosirophycidae</taxon>
        <taxon>Thalassiosirales</taxon>
        <taxon>Thalassiosiraceae</taxon>
        <taxon>Thalassiosira</taxon>
    </lineage>
</organism>
<keyword evidence="3" id="KW-1185">Reference proteome</keyword>
<feature type="region of interest" description="Disordered" evidence="1">
    <location>
        <begin position="59"/>
        <end position="82"/>
    </location>
</feature>
<evidence type="ECO:0000256" key="1">
    <source>
        <dbReference type="SAM" id="MobiDB-lite"/>
    </source>
</evidence>